<dbReference type="GO" id="GO:0005697">
    <property type="term" value="C:telomerase holoenzyme complex"/>
    <property type="evidence" value="ECO:0007669"/>
    <property type="project" value="TreeGrafter"/>
</dbReference>
<name>A0A9D4SJC5_DERFA</name>
<dbReference type="Proteomes" id="UP000828236">
    <property type="component" value="Unassembled WGS sequence"/>
</dbReference>
<dbReference type="EMBL" id="SDOV01000003">
    <property type="protein sequence ID" value="KAH7643255.1"/>
    <property type="molecule type" value="Genomic_DNA"/>
</dbReference>
<dbReference type="InterPro" id="IPR018834">
    <property type="entry name" value="DNA/RNA-bd_Est1-type"/>
</dbReference>
<organism evidence="4">
    <name type="scientific">Dermatophagoides farinae</name>
    <name type="common">American house dust mite</name>
    <dbReference type="NCBI Taxonomy" id="6954"/>
    <lineage>
        <taxon>Eukaryota</taxon>
        <taxon>Metazoa</taxon>
        <taxon>Ecdysozoa</taxon>
        <taxon>Arthropoda</taxon>
        <taxon>Chelicerata</taxon>
        <taxon>Arachnida</taxon>
        <taxon>Acari</taxon>
        <taxon>Acariformes</taxon>
        <taxon>Sarcoptiformes</taxon>
        <taxon>Astigmata</taxon>
        <taxon>Psoroptidia</taxon>
        <taxon>Analgoidea</taxon>
        <taxon>Pyroglyphidae</taxon>
        <taxon>Dermatophagoidinae</taxon>
        <taxon>Dermatophagoides</taxon>
    </lineage>
</organism>
<proteinExistence type="predicted"/>
<dbReference type="PROSITE" id="PS50005">
    <property type="entry name" value="TPR"/>
    <property type="match status" value="1"/>
</dbReference>
<evidence type="ECO:0000313" key="4">
    <source>
        <dbReference type="EMBL" id="KAH7643255.1"/>
    </source>
</evidence>
<dbReference type="Pfam" id="PF10373">
    <property type="entry name" value="EST1_DNA_bind"/>
    <property type="match status" value="1"/>
</dbReference>
<reference evidence="4" key="2">
    <citation type="journal article" date="2021" name="World Allergy Organ. J.">
        <title>Chromosome-level assembly of Dermatophagoides farinae genome and transcriptome reveals two novel allergens Der f 37 and Der f 39.</title>
        <authorList>
            <person name="Chen J."/>
            <person name="Cai Z."/>
            <person name="Fan D."/>
            <person name="Hu J."/>
            <person name="Hou Y."/>
            <person name="He Y."/>
            <person name="Zhang Z."/>
            <person name="Zhao Z."/>
            <person name="Gao P."/>
            <person name="Hu W."/>
            <person name="Sun J."/>
            <person name="Li J."/>
            <person name="Ji K."/>
        </authorList>
    </citation>
    <scope>NUCLEOTIDE SEQUENCE</scope>
    <source>
        <strain evidence="4">JKM2019</strain>
    </source>
</reference>
<comment type="caution">
    <text evidence="4">The sequence shown here is derived from an EMBL/GenBank/DDBJ whole genome shotgun (WGS) entry which is preliminary data.</text>
</comment>
<keyword evidence="2" id="KW-0802">TPR repeat</keyword>
<dbReference type="Gene3D" id="1.25.40.10">
    <property type="entry name" value="Tetratricopeptide repeat domain"/>
    <property type="match status" value="1"/>
</dbReference>
<protein>
    <recommendedName>
        <fullName evidence="3">DNA/RNA-binding domain-containing protein</fullName>
    </recommendedName>
</protein>
<accession>A0A9D4SJC5</accession>
<dbReference type="GO" id="GO:0070034">
    <property type="term" value="F:telomerase RNA binding"/>
    <property type="evidence" value="ECO:0007669"/>
    <property type="project" value="TreeGrafter"/>
</dbReference>
<dbReference type="PANTHER" id="PTHR15696:SF0">
    <property type="entry name" value="TELOMERASE-BINDING PROTEIN EST1A"/>
    <property type="match status" value="1"/>
</dbReference>
<dbReference type="GO" id="GO:0042162">
    <property type="term" value="F:telomeric DNA binding"/>
    <property type="evidence" value="ECO:0007669"/>
    <property type="project" value="TreeGrafter"/>
</dbReference>
<evidence type="ECO:0000256" key="1">
    <source>
        <dbReference type="ARBA" id="ARBA00023161"/>
    </source>
</evidence>
<evidence type="ECO:0000259" key="3">
    <source>
        <dbReference type="Pfam" id="PF10373"/>
    </source>
</evidence>
<feature type="repeat" description="TPR" evidence="2">
    <location>
        <begin position="101"/>
        <end position="134"/>
    </location>
</feature>
<dbReference type="InterPro" id="IPR045153">
    <property type="entry name" value="Est1/Ebs1-like"/>
</dbReference>
<dbReference type="AlphaFoldDB" id="A0A9D4SJC5"/>
<dbReference type="InterPro" id="IPR011990">
    <property type="entry name" value="TPR-like_helical_dom_sf"/>
</dbReference>
<dbReference type="PANTHER" id="PTHR15696">
    <property type="entry name" value="SMG-7 SUPPRESSOR WITH MORPHOLOGICAL EFFECT ON GENITALIA PROTEIN 7"/>
    <property type="match status" value="1"/>
</dbReference>
<sequence length="372" mass="43455">MMMIENLENECNQALEDIRENIGTAEAVNIEQKLWKSIQKTHKSNSSNPIVMNYLIGYYNSMHEIVFLNTQQSKDPFLYYSRYGFVSSTATAANLNHQLLYNIHIRLGDLYRYGDSRENAKHYYKRALHLDPTRGFAYNQLSLCTPLTKAYQCVYYSVRALHSTEEPVKGAETNIKLSISRFDCPLFERFRRHLNVTMVDNAITIAYPSNGQEWFYLVVISIHFNDLNLTFDLLLDQLLNTIDCDDKSIQFDYLLMSLDVAFDWILKDRNNRSTTTTAVSTEASAADSSIDNLKTLNIWLRSNSSMANDDDGDRKNETDCHIGLIHNSILKDFAPLRPIYERMEYYYETEIYRMDKHRKILINRLIQKLQKF</sequence>
<gene>
    <name evidence="4" type="ORF">HUG17_9946</name>
</gene>
<dbReference type="OrthoDB" id="69928at2759"/>
<evidence type="ECO:0000256" key="2">
    <source>
        <dbReference type="PROSITE-ProRule" id="PRU00339"/>
    </source>
</evidence>
<dbReference type="GO" id="GO:0000184">
    <property type="term" value="P:nuclear-transcribed mRNA catabolic process, nonsense-mediated decay"/>
    <property type="evidence" value="ECO:0007669"/>
    <property type="project" value="UniProtKB-KW"/>
</dbReference>
<keyword evidence="1" id="KW-0866">Nonsense-mediated mRNA decay</keyword>
<reference evidence="4" key="1">
    <citation type="submission" date="2020-06" db="EMBL/GenBank/DDBJ databases">
        <authorList>
            <person name="Ji K."/>
            <person name="Li J."/>
        </authorList>
    </citation>
    <scope>NUCLEOTIDE SEQUENCE</scope>
    <source>
        <strain evidence="4">JKM2019</strain>
        <tissue evidence="4">Whole body</tissue>
    </source>
</reference>
<feature type="domain" description="DNA/RNA-binding" evidence="3">
    <location>
        <begin position="120"/>
        <end position="183"/>
    </location>
</feature>
<dbReference type="SUPFAM" id="SSF48452">
    <property type="entry name" value="TPR-like"/>
    <property type="match status" value="1"/>
</dbReference>
<dbReference type="InterPro" id="IPR019734">
    <property type="entry name" value="TPR_rpt"/>
</dbReference>